<evidence type="ECO:0000259" key="5">
    <source>
        <dbReference type="PROSITE" id="PS50089"/>
    </source>
</evidence>
<evidence type="ECO:0000313" key="6">
    <source>
        <dbReference type="EMBL" id="KAJ4371211.1"/>
    </source>
</evidence>
<dbReference type="AlphaFoldDB" id="A0A9W8YAM6"/>
<feature type="domain" description="RING-type" evidence="5">
    <location>
        <begin position="293"/>
        <end position="355"/>
    </location>
</feature>
<dbReference type="SMART" id="SM00184">
    <property type="entry name" value="RING"/>
    <property type="match status" value="1"/>
</dbReference>
<evidence type="ECO:0000313" key="7">
    <source>
        <dbReference type="Proteomes" id="UP001140560"/>
    </source>
</evidence>
<dbReference type="Proteomes" id="UP001140560">
    <property type="component" value="Unassembled WGS sequence"/>
</dbReference>
<dbReference type="SUPFAM" id="SSF57850">
    <property type="entry name" value="RING/U-box"/>
    <property type="match status" value="1"/>
</dbReference>
<evidence type="ECO:0000256" key="1">
    <source>
        <dbReference type="ARBA" id="ARBA00022723"/>
    </source>
</evidence>
<gene>
    <name evidence="6" type="ORF">N0V83_004427</name>
</gene>
<keyword evidence="7" id="KW-1185">Reference proteome</keyword>
<keyword evidence="3" id="KW-0862">Zinc</keyword>
<dbReference type="Gene3D" id="3.30.40.10">
    <property type="entry name" value="Zinc/RING finger domain, C3HC4 (zinc finger)"/>
    <property type="match status" value="1"/>
</dbReference>
<dbReference type="InterPro" id="IPR018957">
    <property type="entry name" value="Znf_C3HC4_RING-type"/>
</dbReference>
<dbReference type="GO" id="GO:0008270">
    <property type="term" value="F:zinc ion binding"/>
    <property type="evidence" value="ECO:0007669"/>
    <property type="project" value="UniProtKB-KW"/>
</dbReference>
<dbReference type="Pfam" id="PF00097">
    <property type="entry name" value="zf-C3HC4"/>
    <property type="match status" value="1"/>
</dbReference>
<dbReference type="OrthoDB" id="6270329at2759"/>
<keyword evidence="2 4" id="KW-0863">Zinc-finger</keyword>
<comment type="caution">
    <text evidence="6">The sequence shown here is derived from an EMBL/GenBank/DDBJ whole genome shotgun (WGS) entry which is preliminary data.</text>
</comment>
<dbReference type="EMBL" id="JAPEUY010000007">
    <property type="protein sequence ID" value="KAJ4371211.1"/>
    <property type="molecule type" value="Genomic_DNA"/>
</dbReference>
<name>A0A9W8YAM6_9PLEO</name>
<evidence type="ECO:0000256" key="2">
    <source>
        <dbReference type="ARBA" id="ARBA00022771"/>
    </source>
</evidence>
<protein>
    <recommendedName>
        <fullName evidence="5">RING-type domain-containing protein</fullName>
    </recommendedName>
</protein>
<accession>A0A9W8YAM6</accession>
<sequence>MDQKIYDKRLVRWTKLLQYYLRSHDPKHLLERARQLLFLINRLQMSECDNVDPRIRMGSTWTWWDDRFDLETDDVDQDPNYLAYGVDPPNPNEEIFPETVDRLGKPPVDDTLRESRYELLRLMKLCLYQALDDDISTSETLKRLWRFFMVNMNTNTYLLNWHYGYKTAEKWYLLGKQGQAEFLATLEVDGPAMTRWQRAFELSTVEDPMQRRTQGCFDALRATGSGDLHPRPLQLSRRGALGIECDSFRNSLPTFAVDFAPFVDHEGFEEHCSDQQKWFDLVDDWDALYEDVCPVCLETYDIAIEATASGSKHDLWMSSTFTPVKAQCSHIMCLPCFKTWIQGDSENHDTCPICRSKVPPPNPQEGYTNEFLHGFQLVSRDHSVWPQRYAESILELVDAYLSRLPSSLRGVALPDYSIGALNLSIWRHNVLDPVEKVMTTFLTGPPSDLDYFGPMRRALCLAALEGLRFARERLEAFLNGDQERYRTLRKWQLYSRAYYENVAFKLSMMDHVEEI</sequence>
<proteinExistence type="predicted"/>
<dbReference type="InterPro" id="IPR013083">
    <property type="entry name" value="Znf_RING/FYVE/PHD"/>
</dbReference>
<dbReference type="InterPro" id="IPR001841">
    <property type="entry name" value="Znf_RING"/>
</dbReference>
<dbReference type="PROSITE" id="PS50089">
    <property type="entry name" value="ZF_RING_2"/>
    <property type="match status" value="1"/>
</dbReference>
<keyword evidence="1" id="KW-0479">Metal-binding</keyword>
<evidence type="ECO:0000256" key="3">
    <source>
        <dbReference type="ARBA" id="ARBA00022833"/>
    </source>
</evidence>
<organism evidence="6 7">
    <name type="scientific">Neocucurbitaria cava</name>
    <dbReference type="NCBI Taxonomy" id="798079"/>
    <lineage>
        <taxon>Eukaryota</taxon>
        <taxon>Fungi</taxon>
        <taxon>Dikarya</taxon>
        <taxon>Ascomycota</taxon>
        <taxon>Pezizomycotina</taxon>
        <taxon>Dothideomycetes</taxon>
        <taxon>Pleosporomycetidae</taxon>
        <taxon>Pleosporales</taxon>
        <taxon>Pleosporineae</taxon>
        <taxon>Cucurbitariaceae</taxon>
        <taxon>Neocucurbitaria</taxon>
    </lineage>
</organism>
<reference evidence="6" key="1">
    <citation type="submission" date="2022-10" db="EMBL/GenBank/DDBJ databases">
        <title>Tapping the CABI collections for fungal endophytes: first genome assemblies for Collariella, Neodidymelliopsis, Ascochyta clinopodiicola, Didymella pomorum, Didymosphaeria variabile, Neocosmospora piperis and Neocucurbitaria cava.</title>
        <authorList>
            <person name="Hill R."/>
        </authorList>
    </citation>
    <scope>NUCLEOTIDE SEQUENCE</scope>
    <source>
        <strain evidence="6">IMI 356814</strain>
    </source>
</reference>
<evidence type="ECO:0000256" key="4">
    <source>
        <dbReference type="PROSITE-ProRule" id="PRU00175"/>
    </source>
</evidence>